<sequence>MRKFILFDLDGTLIDGVNDLVMAMNQLLKQHDHAPLTRHELEPMLGDGARVLTQRAFQARNVSLDEDALNAAYTKFVSLYEATAYRDTYLYQDAEATLRQLHQDGWEIGLASNKPTRPCREILSTLGIDDLFVTIAGGDATNVRKPDGGHLAFALDKMGYDRTKGDYAVMIGDHANDVNAARAIDIAAIAVAFEVDDTKARGLGADAVLTRFSQMPDALKKIA</sequence>
<dbReference type="RefSeq" id="WP_101264439.1">
    <property type="nucleotide sequence ID" value="NZ_NWTK01000002.1"/>
</dbReference>
<reference evidence="5 6" key="1">
    <citation type="submission" date="2017-09" db="EMBL/GenBank/DDBJ databases">
        <title>Biodiversity and function of Thalassospira species in the particle-attached aromatic-hydrocarbon-degrading consortia from the surface seawater of the South China Sea.</title>
        <authorList>
            <person name="Dong C."/>
            <person name="Liu R."/>
            <person name="Shao Z."/>
        </authorList>
    </citation>
    <scope>NUCLEOTIDE SEQUENCE [LARGE SCALE GENOMIC DNA]</scope>
    <source>
        <strain evidence="5 6">CSC1P2</strain>
    </source>
</reference>
<dbReference type="InterPro" id="IPR023198">
    <property type="entry name" value="PGP-like_dom2"/>
</dbReference>
<evidence type="ECO:0000256" key="2">
    <source>
        <dbReference type="ARBA" id="ARBA00004818"/>
    </source>
</evidence>
<dbReference type="InterPro" id="IPR036412">
    <property type="entry name" value="HAD-like_sf"/>
</dbReference>
<dbReference type="Gene3D" id="1.10.150.240">
    <property type="entry name" value="Putative phosphatase, domain 2"/>
    <property type="match status" value="1"/>
</dbReference>
<accession>A0A2N3KY30</accession>
<dbReference type="Pfam" id="PF13419">
    <property type="entry name" value="HAD_2"/>
    <property type="match status" value="1"/>
</dbReference>
<dbReference type="InterPro" id="IPR023214">
    <property type="entry name" value="HAD_sf"/>
</dbReference>
<dbReference type="SFLD" id="SFLDG01129">
    <property type="entry name" value="C1.5:_HAD__Beta-PGM__Phosphata"/>
    <property type="match status" value="1"/>
</dbReference>
<dbReference type="EC" id="3.1.3.18" evidence="4"/>
<proteinExistence type="inferred from homology"/>
<dbReference type="PANTHER" id="PTHR43434">
    <property type="entry name" value="PHOSPHOGLYCOLATE PHOSPHATASE"/>
    <property type="match status" value="1"/>
</dbReference>
<dbReference type="PANTHER" id="PTHR43434:SF1">
    <property type="entry name" value="PHOSPHOGLYCOLATE PHOSPHATASE"/>
    <property type="match status" value="1"/>
</dbReference>
<comment type="pathway">
    <text evidence="2">Organic acid metabolism; glycolate biosynthesis; glycolate from 2-phosphoglycolate: step 1/1.</text>
</comment>
<name>A0A2N3KY30_9PROT</name>
<dbReference type="InterPro" id="IPR050155">
    <property type="entry name" value="HAD-like_hydrolase_sf"/>
</dbReference>
<dbReference type="GO" id="GO:0006281">
    <property type="term" value="P:DNA repair"/>
    <property type="evidence" value="ECO:0007669"/>
    <property type="project" value="TreeGrafter"/>
</dbReference>
<dbReference type="AlphaFoldDB" id="A0A2N3KY30"/>
<dbReference type="InterPro" id="IPR041492">
    <property type="entry name" value="HAD_2"/>
</dbReference>
<dbReference type="OrthoDB" id="9793014at2"/>
<evidence type="ECO:0000256" key="4">
    <source>
        <dbReference type="ARBA" id="ARBA00013078"/>
    </source>
</evidence>
<protein>
    <recommendedName>
        <fullName evidence="4">phosphoglycolate phosphatase</fullName>
        <ecNumber evidence="4">3.1.3.18</ecNumber>
    </recommendedName>
</protein>
<comment type="catalytic activity">
    <reaction evidence="1">
        <text>2-phosphoglycolate + H2O = glycolate + phosphate</text>
        <dbReference type="Rhea" id="RHEA:14369"/>
        <dbReference type="ChEBI" id="CHEBI:15377"/>
        <dbReference type="ChEBI" id="CHEBI:29805"/>
        <dbReference type="ChEBI" id="CHEBI:43474"/>
        <dbReference type="ChEBI" id="CHEBI:58033"/>
        <dbReference type="EC" id="3.1.3.18"/>
    </reaction>
</comment>
<dbReference type="Proteomes" id="UP000233597">
    <property type="component" value="Unassembled WGS sequence"/>
</dbReference>
<dbReference type="SUPFAM" id="SSF56784">
    <property type="entry name" value="HAD-like"/>
    <property type="match status" value="1"/>
</dbReference>
<dbReference type="EMBL" id="NWTK01000002">
    <property type="protein sequence ID" value="PKR55390.1"/>
    <property type="molecule type" value="Genomic_DNA"/>
</dbReference>
<evidence type="ECO:0000313" key="5">
    <source>
        <dbReference type="EMBL" id="PKR55390.1"/>
    </source>
</evidence>
<evidence type="ECO:0000256" key="1">
    <source>
        <dbReference type="ARBA" id="ARBA00000830"/>
    </source>
</evidence>
<organism evidence="5 6">
    <name type="scientific">Thalassospira marina</name>
    <dbReference type="NCBI Taxonomy" id="2048283"/>
    <lineage>
        <taxon>Bacteria</taxon>
        <taxon>Pseudomonadati</taxon>
        <taxon>Pseudomonadota</taxon>
        <taxon>Alphaproteobacteria</taxon>
        <taxon>Rhodospirillales</taxon>
        <taxon>Thalassospiraceae</taxon>
        <taxon>Thalassospira</taxon>
    </lineage>
</organism>
<evidence type="ECO:0000256" key="3">
    <source>
        <dbReference type="ARBA" id="ARBA00006171"/>
    </source>
</evidence>
<comment type="similarity">
    <text evidence="3">Belongs to the HAD-like hydrolase superfamily. CbbY/CbbZ/Gph/YieH family.</text>
</comment>
<dbReference type="GO" id="GO:0005829">
    <property type="term" value="C:cytosol"/>
    <property type="evidence" value="ECO:0007669"/>
    <property type="project" value="TreeGrafter"/>
</dbReference>
<dbReference type="InterPro" id="IPR006439">
    <property type="entry name" value="HAD-SF_hydro_IA"/>
</dbReference>
<dbReference type="SFLD" id="SFLDS00003">
    <property type="entry name" value="Haloacid_Dehalogenase"/>
    <property type="match status" value="1"/>
</dbReference>
<dbReference type="Gene3D" id="3.40.50.1000">
    <property type="entry name" value="HAD superfamily/HAD-like"/>
    <property type="match status" value="1"/>
</dbReference>
<dbReference type="GO" id="GO:0008967">
    <property type="term" value="F:phosphoglycolate phosphatase activity"/>
    <property type="evidence" value="ECO:0007669"/>
    <property type="project" value="UniProtKB-EC"/>
</dbReference>
<dbReference type="NCBIfam" id="TIGR01549">
    <property type="entry name" value="HAD-SF-IA-v1"/>
    <property type="match status" value="1"/>
</dbReference>
<comment type="caution">
    <text evidence="5">The sequence shown here is derived from an EMBL/GenBank/DDBJ whole genome shotgun (WGS) entry which is preliminary data.</text>
</comment>
<evidence type="ECO:0000313" key="6">
    <source>
        <dbReference type="Proteomes" id="UP000233597"/>
    </source>
</evidence>
<gene>
    <name evidence="5" type="ORF">COO20_04255</name>
</gene>